<dbReference type="CDD" id="cd00757">
    <property type="entry name" value="ThiF_MoeB_HesA_family"/>
    <property type="match status" value="1"/>
</dbReference>
<feature type="domain" description="THIF-type NAD/FAD binding fold" evidence="4">
    <location>
        <begin position="3"/>
        <end position="239"/>
    </location>
</feature>
<dbReference type="AlphaFoldDB" id="A0A6H2EM97"/>
<reference evidence="5 6" key="1">
    <citation type="submission" date="2020-03" db="EMBL/GenBank/DDBJ databases">
        <title>Complete genome of Arcanobacterium buesumensis sp. nov. strain 2701.</title>
        <authorList>
            <person name="Borowiak M."/>
            <person name="Alssahen M."/>
            <person name="Laemmler C."/>
            <person name="Malorny B."/>
            <person name="Hassan A."/>
            <person name="Prenger-Berninghoff E."/>
            <person name="Ploetz M."/>
            <person name="Abdulmawjood A."/>
        </authorList>
    </citation>
    <scope>NUCLEOTIDE SEQUENCE [LARGE SCALE GENOMIC DNA]</scope>
    <source>
        <strain evidence="5 6">2701</strain>
    </source>
</reference>
<proteinExistence type="predicted"/>
<dbReference type="RefSeq" id="WP_168918113.1">
    <property type="nucleotide sequence ID" value="NZ_CP050804.1"/>
</dbReference>
<dbReference type="GO" id="GO:0004792">
    <property type="term" value="F:thiosulfate-cyanide sulfurtransferase activity"/>
    <property type="evidence" value="ECO:0007669"/>
    <property type="project" value="TreeGrafter"/>
</dbReference>
<dbReference type="Proteomes" id="UP000502298">
    <property type="component" value="Chromosome"/>
</dbReference>
<dbReference type="PANTHER" id="PTHR10953:SF102">
    <property type="entry name" value="ADENYLYLTRANSFERASE AND SULFURTRANSFERASE MOCS3"/>
    <property type="match status" value="1"/>
</dbReference>
<dbReference type="EMBL" id="CP050804">
    <property type="protein sequence ID" value="QJC22182.1"/>
    <property type="molecule type" value="Genomic_DNA"/>
</dbReference>
<dbReference type="InterPro" id="IPR000594">
    <property type="entry name" value="ThiF_NAD_FAD-bd"/>
</dbReference>
<dbReference type="GO" id="GO:0005737">
    <property type="term" value="C:cytoplasm"/>
    <property type="evidence" value="ECO:0007669"/>
    <property type="project" value="TreeGrafter"/>
</dbReference>
<keyword evidence="6" id="KW-1185">Reference proteome</keyword>
<dbReference type="PANTHER" id="PTHR10953">
    <property type="entry name" value="UBIQUITIN-ACTIVATING ENZYME E1"/>
    <property type="match status" value="1"/>
</dbReference>
<dbReference type="SUPFAM" id="SSF69572">
    <property type="entry name" value="Activating enzymes of the ubiquitin-like proteins"/>
    <property type="match status" value="1"/>
</dbReference>
<dbReference type="GO" id="GO:0005524">
    <property type="term" value="F:ATP binding"/>
    <property type="evidence" value="ECO:0007669"/>
    <property type="project" value="UniProtKB-KW"/>
</dbReference>
<evidence type="ECO:0000256" key="2">
    <source>
        <dbReference type="ARBA" id="ARBA00022741"/>
    </source>
</evidence>
<evidence type="ECO:0000313" key="5">
    <source>
        <dbReference type="EMBL" id="QJC22182.1"/>
    </source>
</evidence>
<evidence type="ECO:0000259" key="4">
    <source>
        <dbReference type="Pfam" id="PF00899"/>
    </source>
</evidence>
<dbReference type="FunFam" id="3.40.50.720:FF:000033">
    <property type="entry name" value="Adenylyltransferase and sulfurtransferase MOCS3"/>
    <property type="match status" value="1"/>
</dbReference>
<protein>
    <submittedName>
        <fullName evidence="5">HesA/MoeB/ThiF family protein</fullName>
    </submittedName>
</protein>
<keyword evidence="2" id="KW-0547">Nucleotide-binding</keyword>
<dbReference type="InterPro" id="IPR045886">
    <property type="entry name" value="ThiF/MoeB/HesA"/>
</dbReference>
<dbReference type="KEGG" id="arca:HC352_06445"/>
<dbReference type="GO" id="GO:0016779">
    <property type="term" value="F:nucleotidyltransferase activity"/>
    <property type="evidence" value="ECO:0007669"/>
    <property type="project" value="TreeGrafter"/>
</dbReference>
<evidence type="ECO:0000256" key="3">
    <source>
        <dbReference type="ARBA" id="ARBA00022840"/>
    </source>
</evidence>
<accession>A0A6H2EM97</accession>
<keyword evidence="3" id="KW-0067">ATP-binding</keyword>
<dbReference type="GO" id="GO:0008641">
    <property type="term" value="F:ubiquitin-like modifier activating enzyme activity"/>
    <property type="evidence" value="ECO:0007669"/>
    <property type="project" value="InterPro"/>
</dbReference>
<evidence type="ECO:0000313" key="6">
    <source>
        <dbReference type="Proteomes" id="UP000502298"/>
    </source>
</evidence>
<dbReference type="InterPro" id="IPR035985">
    <property type="entry name" value="Ubiquitin-activating_enz"/>
</dbReference>
<sequence length="242" mass="26433">MRYTRHTRLTDFGDTGQTAVEYARVVVIGAGGLGSPVLLYLAAAGVGTIGIVDDDVVDLSNLQRQVIHTTPRAGQEKTLSAEQTLTELNPNVSIIRYPYRMTPQNAGQIVSSYDVVVDCSDNFTTRYLVNDACHEHQIPHVWGAVIAYYGQVSVFIHDRSPHSVTLDDIYPRTPDFHSLPSPQEKGTFGPLCGVVGSVMAGEVIKIITGVGKIMTGRIALIDIFSADMRTLPIVKHKNVEKK</sequence>
<gene>
    <name evidence="5" type="ORF">HC352_06445</name>
</gene>
<dbReference type="Pfam" id="PF00899">
    <property type="entry name" value="ThiF"/>
    <property type="match status" value="1"/>
</dbReference>
<keyword evidence="1" id="KW-0808">Transferase</keyword>
<evidence type="ECO:0000256" key="1">
    <source>
        <dbReference type="ARBA" id="ARBA00022679"/>
    </source>
</evidence>
<organism evidence="5 6">
    <name type="scientific">Arcanobacterium buesumense</name>
    <dbReference type="NCBI Taxonomy" id="2722751"/>
    <lineage>
        <taxon>Bacteria</taxon>
        <taxon>Bacillati</taxon>
        <taxon>Actinomycetota</taxon>
        <taxon>Actinomycetes</taxon>
        <taxon>Actinomycetales</taxon>
        <taxon>Actinomycetaceae</taxon>
        <taxon>Arcanobacterium</taxon>
    </lineage>
</organism>
<dbReference type="Gene3D" id="3.40.50.720">
    <property type="entry name" value="NAD(P)-binding Rossmann-like Domain"/>
    <property type="match status" value="1"/>
</dbReference>
<name>A0A6H2EM97_9ACTO</name>